<keyword evidence="7" id="KW-0833">Ubl conjugation pathway</keyword>
<keyword evidence="8" id="KW-0611">Plant defense</keyword>
<comment type="caution">
    <text evidence="14">Lacks conserved residue(s) required for the propagation of feature annotation.</text>
</comment>
<dbReference type="InterPro" id="IPR044292">
    <property type="entry name" value="NPR"/>
</dbReference>
<dbReference type="GO" id="GO:0050832">
    <property type="term" value="P:defense response to fungus"/>
    <property type="evidence" value="ECO:0007669"/>
    <property type="project" value="TreeGrafter"/>
</dbReference>
<dbReference type="SMART" id="SM00248">
    <property type="entry name" value="ANK"/>
    <property type="match status" value="2"/>
</dbReference>
<feature type="compositionally biased region" description="Low complexity" evidence="15">
    <location>
        <begin position="1"/>
        <end position="20"/>
    </location>
</feature>
<evidence type="ECO:0000256" key="5">
    <source>
        <dbReference type="ARBA" id="ARBA00022737"/>
    </source>
</evidence>
<evidence type="ECO:0000256" key="11">
    <source>
        <dbReference type="ARBA" id="ARBA00023242"/>
    </source>
</evidence>
<feature type="compositionally biased region" description="Low complexity" evidence="15">
    <location>
        <begin position="570"/>
        <end position="585"/>
    </location>
</feature>
<dbReference type="GO" id="GO:0008270">
    <property type="term" value="F:zinc ion binding"/>
    <property type="evidence" value="ECO:0007669"/>
    <property type="project" value="UniProtKB-KW"/>
</dbReference>
<name>A0A1J3E7U8_NOCCA</name>
<evidence type="ECO:0000256" key="4">
    <source>
        <dbReference type="ARBA" id="ARBA00022723"/>
    </source>
</evidence>
<evidence type="ECO:0000259" key="16">
    <source>
        <dbReference type="PROSITE" id="PS50097"/>
    </source>
</evidence>
<keyword evidence="10 13" id="KW-0040">ANK repeat</keyword>
<dbReference type="Pfam" id="PF12313">
    <property type="entry name" value="NPR1_like_C"/>
    <property type="match status" value="1"/>
</dbReference>
<evidence type="ECO:0000256" key="9">
    <source>
        <dbReference type="ARBA" id="ARBA00022833"/>
    </source>
</evidence>
<dbReference type="InterPro" id="IPR057250">
    <property type="entry name" value="Znf_C2HC_NPR-type"/>
</dbReference>
<keyword evidence="6 14" id="KW-0863">Zinc-finger</keyword>
<dbReference type="GO" id="GO:0010112">
    <property type="term" value="P:regulation of systemic acquired resistance"/>
    <property type="evidence" value="ECO:0007669"/>
    <property type="project" value="UniProtKB-ARBA"/>
</dbReference>
<dbReference type="EMBL" id="GEVI01006056">
    <property type="protein sequence ID" value="JAU26264.1"/>
    <property type="molecule type" value="Transcribed_RNA"/>
</dbReference>
<dbReference type="SMART" id="SM00225">
    <property type="entry name" value="BTB"/>
    <property type="match status" value="1"/>
</dbReference>
<sequence length="592" mass="66202">MAATTTEPSSSISFTSSHLSNPPPVATNHQSAANLEAVNLVKLSSNLEQLLTNPDCDYTDAEIIITGEEAQAVSVHRCILAARSKFFLELFKKDKETSAKSETKPKYHMKDLLPYGNVGREAFIHFLSYIYTGKLKPYPIEVSTCVDTVCAHDSCRPAIDFAVELMYASHVFQIPELVSSFQRRLSNYVEKSLVEDVLPILLAAFHCDLTQLLDQCIERVARSDLDRFCIEKELPLEASVKIKELRVKSVNIIPEVVVVDKSLERTGKVLKALDSDDLELVKLLLTESDITLDQANGLHYAVAYSDPKVVAEVLALDMADVNFRNSRGYTVLHLAAMRREPLIIISLIGKGANTSDLTFDGRSAINICRRLTRPKDYYTKTAKGQEANKNRLCIDLLEREIRRNPLASGGDTPTCSHSMPEDLQMRLLYLEKRVGLAQLFFPTEAKVAMDSANVEGTSEFTGVLVQPPSNGATGNLSQVDLNETPIMQTKRLLARMEALMKTVETGRRYFPSCSEVLDKYMDEYMDEDIPDMLHPEKGSVKERRLKRMRYNELKNNVKKAYSKDKEAKIARSCLSSSSSPASSLREALENPT</sequence>
<evidence type="ECO:0000256" key="1">
    <source>
        <dbReference type="ARBA" id="ARBA00004123"/>
    </source>
</evidence>
<dbReference type="GO" id="GO:0042742">
    <property type="term" value="P:defense response to bacterium"/>
    <property type="evidence" value="ECO:0007669"/>
    <property type="project" value="UniProtKB-ARBA"/>
</dbReference>
<dbReference type="PANTHER" id="PTHR46475:SF12">
    <property type="entry name" value="REGULATORY PROTEIN NPR4"/>
    <property type="match status" value="1"/>
</dbReference>
<evidence type="ECO:0000256" key="14">
    <source>
        <dbReference type="PROSITE-ProRule" id="PRU01391"/>
    </source>
</evidence>
<feature type="repeat" description="ANK" evidence="13">
    <location>
        <begin position="327"/>
        <end position="359"/>
    </location>
</feature>
<dbReference type="PANTHER" id="PTHR46475">
    <property type="entry name" value="REGULATORY PROTEIN NPR3"/>
    <property type="match status" value="1"/>
</dbReference>
<protein>
    <submittedName>
        <fullName evidence="18">Regulatory protein NPR4</fullName>
    </submittedName>
</protein>
<evidence type="ECO:0000256" key="3">
    <source>
        <dbReference type="ARBA" id="ARBA00022667"/>
    </source>
</evidence>
<dbReference type="SUPFAM" id="SSF48403">
    <property type="entry name" value="Ankyrin repeat"/>
    <property type="match status" value="1"/>
</dbReference>
<evidence type="ECO:0000256" key="15">
    <source>
        <dbReference type="SAM" id="MobiDB-lite"/>
    </source>
</evidence>
<dbReference type="SUPFAM" id="SSF54695">
    <property type="entry name" value="POZ domain"/>
    <property type="match status" value="1"/>
</dbReference>
<dbReference type="GO" id="GO:0005634">
    <property type="term" value="C:nucleus"/>
    <property type="evidence" value="ECO:0007669"/>
    <property type="project" value="UniProtKB-SubCell"/>
</dbReference>
<gene>
    <name evidence="18" type="ORF">GA_TR12900_c0_g1_i1_g.41076</name>
</gene>
<evidence type="ECO:0000313" key="18">
    <source>
        <dbReference type="EMBL" id="JAU26264.1"/>
    </source>
</evidence>
<keyword evidence="9" id="KW-0862">Zinc</keyword>
<accession>A0A1J3E7U8</accession>
<evidence type="ECO:0000256" key="2">
    <source>
        <dbReference type="ARBA" id="ARBA00004906"/>
    </source>
</evidence>
<evidence type="ECO:0000259" key="17">
    <source>
        <dbReference type="PROSITE" id="PS52046"/>
    </source>
</evidence>
<feature type="region of interest" description="Disordered" evidence="15">
    <location>
        <begin position="1"/>
        <end position="28"/>
    </location>
</feature>
<dbReference type="GO" id="GO:0016567">
    <property type="term" value="P:protein ubiquitination"/>
    <property type="evidence" value="ECO:0007669"/>
    <property type="project" value="UniProtKB-UniPathway"/>
</dbReference>
<dbReference type="CDD" id="cd18310">
    <property type="entry name" value="BTB_POZ_NPR_plant"/>
    <property type="match status" value="1"/>
</dbReference>
<evidence type="ECO:0000256" key="8">
    <source>
        <dbReference type="ARBA" id="ARBA00022821"/>
    </source>
</evidence>
<dbReference type="AlphaFoldDB" id="A0A1J3E7U8"/>
<evidence type="ECO:0000256" key="10">
    <source>
        <dbReference type="ARBA" id="ARBA00023043"/>
    </source>
</evidence>
<proteinExistence type="inferred from homology"/>
<dbReference type="InterPro" id="IPR024228">
    <property type="entry name" value="NPR_central_dom"/>
</dbReference>
<dbReference type="FunFam" id="3.30.710.10:FF:000110">
    <property type="entry name" value="Regulatory protein NPR3"/>
    <property type="match status" value="1"/>
</dbReference>
<reference evidence="18" key="1">
    <citation type="submission" date="2016-07" db="EMBL/GenBank/DDBJ databases">
        <title>De novo transcriptome assembly of four accessions of the metal hyperaccumulator plant Noccaea caerulescens.</title>
        <authorList>
            <person name="Blande D."/>
            <person name="Halimaa P."/>
            <person name="Tervahauta A.I."/>
            <person name="Aarts M.G."/>
            <person name="Karenlampi S.O."/>
        </authorList>
    </citation>
    <scope>NUCLEOTIDE SEQUENCE</scope>
</reference>
<dbReference type="InterPro" id="IPR000210">
    <property type="entry name" value="BTB/POZ_dom"/>
</dbReference>
<evidence type="ECO:0000256" key="13">
    <source>
        <dbReference type="PROSITE-ProRule" id="PRU00023"/>
    </source>
</evidence>
<dbReference type="GO" id="GO:1901149">
    <property type="term" value="F:salicylic acid binding"/>
    <property type="evidence" value="ECO:0007669"/>
    <property type="project" value="UniProtKB-ARBA"/>
</dbReference>
<evidence type="ECO:0000256" key="6">
    <source>
        <dbReference type="ARBA" id="ARBA00022771"/>
    </source>
</evidence>
<evidence type="ECO:0000256" key="12">
    <source>
        <dbReference type="ARBA" id="ARBA00044947"/>
    </source>
</evidence>
<dbReference type="Gene3D" id="1.25.40.20">
    <property type="entry name" value="Ankyrin repeat-containing domain"/>
    <property type="match status" value="1"/>
</dbReference>
<comment type="similarity">
    <text evidence="12">Belongs to the plant 'ANKYRIN-BTB/POZ' family. 'NPR1-like' subfamily.</text>
</comment>
<dbReference type="Pfam" id="PF00651">
    <property type="entry name" value="BTB"/>
    <property type="match status" value="1"/>
</dbReference>
<dbReference type="GO" id="GO:0009626">
    <property type="term" value="P:plant-type hypersensitive response"/>
    <property type="evidence" value="ECO:0007669"/>
    <property type="project" value="UniProtKB-KW"/>
</dbReference>
<dbReference type="GO" id="GO:2000022">
    <property type="term" value="P:regulation of jasmonic acid mediated signaling pathway"/>
    <property type="evidence" value="ECO:0007669"/>
    <property type="project" value="InterPro"/>
</dbReference>
<dbReference type="PROSITE" id="PS52046">
    <property type="entry name" value="ZF_C2HC_NPR"/>
    <property type="match status" value="1"/>
</dbReference>
<feature type="domain" description="C2HC NPR-type" evidence="17">
    <location>
        <begin position="142"/>
        <end position="156"/>
    </location>
</feature>
<dbReference type="Pfam" id="PF11900">
    <property type="entry name" value="DUF3420"/>
    <property type="match status" value="1"/>
</dbReference>
<keyword evidence="11" id="KW-0539">Nucleus</keyword>
<keyword evidence="3" id="KW-0381">Hypersensitive response</keyword>
<comment type="subcellular location">
    <subcellularLocation>
        <location evidence="1">Nucleus</location>
    </subcellularLocation>
</comment>
<dbReference type="PROSITE" id="PS50097">
    <property type="entry name" value="BTB"/>
    <property type="match status" value="1"/>
</dbReference>
<comment type="pathway">
    <text evidence="2">Protein modification; protein ubiquitination.</text>
</comment>
<evidence type="ECO:0000256" key="7">
    <source>
        <dbReference type="ARBA" id="ARBA00022786"/>
    </source>
</evidence>
<dbReference type="GO" id="GO:2000031">
    <property type="term" value="P:regulation of salicylic acid mediated signaling pathway"/>
    <property type="evidence" value="ECO:0007669"/>
    <property type="project" value="InterPro"/>
</dbReference>
<dbReference type="InterPro" id="IPR011333">
    <property type="entry name" value="SKP1/BTB/POZ_sf"/>
</dbReference>
<dbReference type="GO" id="GO:0042803">
    <property type="term" value="F:protein homodimerization activity"/>
    <property type="evidence" value="ECO:0007669"/>
    <property type="project" value="UniProtKB-ARBA"/>
</dbReference>
<dbReference type="InterPro" id="IPR036770">
    <property type="entry name" value="Ankyrin_rpt-contain_sf"/>
</dbReference>
<dbReference type="InterPro" id="IPR002110">
    <property type="entry name" value="Ankyrin_rpt"/>
</dbReference>
<dbReference type="Gene3D" id="3.30.710.10">
    <property type="entry name" value="Potassium Channel Kv1.1, Chain A"/>
    <property type="match status" value="1"/>
</dbReference>
<feature type="domain" description="BTB" evidence="16">
    <location>
        <begin position="59"/>
        <end position="139"/>
    </location>
</feature>
<feature type="region of interest" description="Disordered" evidence="15">
    <location>
        <begin position="561"/>
        <end position="592"/>
    </location>
</feature>
<keyword evidence="5" id="KW-0677">Repeat</keyword>
<organism evidence="18">
    <name type="scientific">Noccaea caerulescens</name>
    <name type="common">Alpine penny-cress</name>
    <name type="synonym">Thlaspi caerulescens</name>
    <dbReference type="NCBI Taxonomy" id="107243"/>
    <lineage>
        <taxon>Eukaryota</taxon>
        <taxon>Viridiplantae</taxon>
        <taxon>Streptophyta</taxon>
        <taxon>Embryophyta</taxon>
        <taxon>Tracheophyta</taxon>
        <taxon>Spermatophyta</taxon>
        <taxon>Magnoliopsida</taxon>
        <taxon>eudicotyledons</taxon>
        <taxon>Gunneridae</taxon>
        <taxon>Pentapetalae</taxon>
        <taxon>rosids</taxon>
        <taxon>malvids</taxon>
        <taxon>Brassicales</taxon>
        <taxon>Brassicaceae</taxon>
        <taxon>Coluteocarpeae</taxon>
        <taxon>Noccaea</taxon>
    </lineage>
</organism>
<dbReference type="UniPathway" id="UPA00143"/>
<dbReference type="FunFam" id="1.25.40.20:FF:000123">
    <property type="entry name" value="regulatory protein NPR3-like"/>
    <property type="match status" value="1"/>
</dbReference>
<dbReference type="Pfam" id="PF12796">
    <property type="entry name" value="Ank_2"/>
    <property type="match status" value="1"/>
</dbReference>
<keyword evidence="4" id="KW-0479">Metal-binding</keyword>
<dbReference type="InterPro" id="IPR021094">
    <property type="entry name" value="NPR1/NIM1-like_C"/>
</dbReference>
<dbReference type="GO" id="GO:0009862">
    <property type="term" value="P:systemic acquired resistance, salicylic acid mediated signaling pathway"/>
    <property type="evidence" value="ECO:0007669"/>
    <property type="project" value="InterPro"/>
</dbReference>
<dbReference type="PROSITE" id="PS50088">
    <property type="entry name" value="ANK_REPEAT"/>
    <property type="match status" value="1"/>
</dbReference>